<evidence type="ECO:0000313" key="12">
    <source>
        <dbReference type="Proteomes" id="UP001370490"/>
    </source>
</evidence>
<evidence type="ECO:0000256" key="1">
    <source>
        <dbReference type="ARBA" id="ARBA00004167"/>
    </source>
</evidence>
<feature type="region of interest" description="Disordered" evidence="8">
    <location>
        <begin position="525"/>
        <end position="552"/>
    </location>
</feature>
<dbReference type="PANTHER" id="PTHR45631">
    <property type="entry name" value="OS07G0107800 PROTEIN-RELATED"/>
    <property type="match status" value="1"/>
</dbReference>
<keyword evidence="3 9" id="KW-0812">Transmembrane</keyword>
<evidence type="ECO:0000256" key="4">
    <source>
        <dbReference type="ARBA" id="ARBA00022729"/>
    </source>
</evidence>
<dbReference type="EMBL" id="JBAMMX010000015">
    <property type="protein sequence ID" value="KAK6926907.1"/>
    <property type="molecule type" value="Genomic_DNA"/>
</dbReference>
<dbReference type="AlphaFoldDB" id="A0AAN8VG89"/>
<sequence length="609" mass="66708">MWQTDKAFIKTGINNSTLLYATIDPLNTLRLFTQQNKNCYTLPAQAGTRYFIRAGFFYGNYDNRSDPPTFDLELEGNEWATVVTYADRPVYNEVIYTSKKDNISTCLVRTKDDQYPFISTLEALPLSADMYSNMSRDLAWFKSYRYSYGAFQDTIGYLDGDKYSRIWEKRKVNGLTPVSALFFSLDGTVAEEPPVSVISYAVEAENVNDSITLGFSLGKVNSLIYVIAYYTEVELISNSNYTRSFNVSVNGQFIATMSPRYKICDATVAYGQVDDSLLTVKLNPTTDSSLAPIISAIEVYTASDSLTAGTSQDDGKLPKSSLSLSLSLSHSVSHSHIPISICLPVEGLGVFVSTFEQLEGWSGDPCLPNNSVWQWLACSNTDTPRVTAINLSRYGLDGSLPNFSQMQALQTIDFGGNSLDGHIPDFIGNLPHLVVLNLQDNNFSGNIPKDIMMNKRLAYNVTGNPHLHNPETEKRKRLALIIGLSVGIPSGVLLILAVVYFISRRRPLPNKGQIPAFQFGNIQSGSSGAQEKTQHSANSVSVSTNTIKPTPTPVAGNVGLPMNGANTNQAPQATNPAPSSLVMATPDMDMEELNELFQLHGIVGTTGRA</sequence>
<dbReference type="Pfam" id="PF00560">
    <property type="entry name" value="LRR_1"/>
    <property type="match status" value="2"/>
</dbReference>
<keyword evidence="5" id="KW-0677">Repeat</keyword>
<gene>
    <name evidence="11" type="ORF">RJ641_008626</name>
</gene>
<comment type="subcellular location">
    <subcellularLocation>
        <location evidence="1">Membrane</location>
        <topology evidence="1">Single-pass membrane protein</topology>
    </subcellularLocation>
</comment>
<evidence type="ECO:0000259" key="10">
    <source>
        <dbReference type="Pfam" id="PF12819"/>
    </source>
</evidence>
<organism evidence="11 12">
    <name type="scientific">Dillenia turbinata</name>
    <dbReference type="NCBI Taxonomy" id="194707"/>
    <lineage>
        <taxon>Eukaryota</taxon>
        <taxon>Viridiplantae</taxon>
        <taxon>Streptophyta</taxon>
        <taxon>Embryophyta</taxon>
        <taxon>Tracheophyta</taxon>
        <taxon>Spermatophyta</taxon>
        <taxon>Magnoliopsida</taxon>
        <taxon>eudicotyledons</taxon>
        <taxon>Gunneridae</taxon>
        <taxon>Pentapetalae</taxon>
        <taxon>Dilleniales</taxon>
        <taxon>Dilleniaceae</taxon>
        <taxon>Dillenia</taxon>
    </lineage>
</organism>
<comment type="caution">
    <text evidence="11">The sequence shown here is derived from an EMBL/GenBank/DDBJ whole genome shotgun (WGS) entry which is preliminary data.</text>
</comment>
<dbReference type="InterPro" id="IPR024788">
    <property type="entry name" value="Malectin-like_Carb-bd_dom"/>
</dbReference>
<feature type="compositionally biased region" description="Polar residues" evidence="8">
    <location>
        <begin position="525"/>
        <end position="549"/>
    </location>
</feature>
<keyword evidence="12" id="KW-1185">Reference proteome</keyword>
<keyword evidence="4" id="KW-0732">Signal</keyword>
<protein>
    <submittedName>
        <fullName evidence="11">Malectin-like domain</fullName>
    </submittedName>
</protein>
<accession>A0AAN8VG89</accession>
<feature type="transmembrane region" description="Helical" evidence="9">
    <location>
        <begin position="478"/>
        <end position="502"/>
    </location>
</feature>
<dbReference type="Gene3D" id="3.80.10.10">
    <property type="entry name" value="Ribonuclease Inhibitor"/>
    <property type="match status" value="1"/>
</dbReference>
<keyword evidence="6 9" id="KW-1133">Transmembrane helix</keyword>
<evidence type="ECO:0000256" key="5">
    <source>
        <dbReference type="ARBA" id="ARBA00022737"/>
    </source>
</evidence>
<feature type="domain" description="Malectin-like" evidence="10">
    <location>
        <begin position="2"/>
        <end position="301"/>
    </location>
</feature>
<dbReference type="SUPFAM" id="SSF52058">
    <property type="entry name" value="L domain-like"/>
    <property type="match status" value="1"/>
</dbReference>
<dbReference type="Proteomes" id="UP001370490">
    <property type="component" value="Unassembled WGS sequence"/>
</dbReference>
<keyword evidence="7 9" id="KW-0472">Membrane</keyword>
<dbReference type="InterPro" id="IPR032675">
    <property type="entry name" value="LRR_dom_sf"/>
</dbReference>
<dbReference type="InterPro" id="IPR001611">
    <property type="entry name" value="Leu-rich_rpt"/>
</dbReference>
<reference evidence="11 12" key="1">
    <citation type="submission" date="2023-12" db="EMBL/GenBank/DDBJ databases">
        <title>A high-quality genome assembly for Dillenia turbinata (Dilleniales).</title>
        <authorList>
            <person name="Chanderbali A."/>
        </authorList>
    </citation>
    <scope>NUCLEOTIDE SEQUENCE [LARGE SCALE GENOMIC DNA]</scope>
    <source>
        <strain evidence="11">LSX21</strain>
        <tissue evidence="11">Leaf</tissue>
    </source>
</reference>
<evidence type="ECO:0000256" key="7">
    <source>
        <dbReference type="ARBA" id="ARBA00023136"/>
    </source>
</evidence>
<keyword evidence="2" id="KW-0433">Leucine-rich repeat</keyword>
<dbReference type="Pfam" id="PF12819">
    <property type="entry name" value="Malectin_like"/>
    <property type="match status" value="1"/>
</dbReference>
<dbReference type="GO" id="GO:0016020">
    <property type="term" value="C:membrane"/>
    <property type="evidence" value="ECO:0007669"/>
    <property type="project" value="UniProtKB-SubCell"/>
</dbReference>
<evidence type="ECO:0000313" key="11">
    <source>
        <dbReference type="EMBL" id="KAK6926907.1"/>
    </source>
</evidence>
<dbReference type="PANTHER" id="PTHR45631:SF186">
    <property type="entry name" value="MALECTIN-LIKE DOMAIN-CONTAINING PROTEIN"/>
    <property type="match status" value="1"/>
</dbReference>
<evidence type="ECO:0000256" key="9">
    <source>
        <dbReference type="SAM" id="Phobius"/>
    </source>
</evidence>
<evidence type="ECO:0000256" key="8">
    <source>
        <dbReference type="SAM" id="MobiDB-lite"/>
    </source>
</evidence>
<name>A0AAN8VG89_9MAGN</name>
<proteinExistence type="predicted"/>
<dbReference type="FunFam" id="3.80.10.10:FF:000129">
    <property type="entry name" value="Leucine-rich repeat receptor-like kinase"/>
    <property type="match status" value="1"/>
</dbReference>
<evidence type="ECO:0000256" key="3">
    <source>
        <dbReference type="ARBA" id="ARBA00022692"/>
    </source>
</evidence>
<evidence type="ECO:0000256" key="6">
    <source>
        <dbReference type="ARBA" id="ARBA00022989"/>
    </source>
</evidence>
<evidence type="ECO:0000256" key="2">
    <source>
        <dbReference type="ARBA" id="ARBA00022614"/>
    </source>
</evidence>